<keyword evidence="6" id="KW-0456">Lyase</keyword>
<dbReference type="PANTHER" id="PTHR33866">
    <property type="entry name" value="S-ADENOSYLMETHIONINE DECARBOXYLASE PROENZYME"/>
    <property type="match status" value="1"/>
</dbReference>
<dbReference type="SUPFAM" id="SSF56276">
    <property type="entry name" value="S-adenosylmethionine decarboxylase"/>
    <property type="match status" value="1"/>
</dbReference>
<organism evidence="9">
    <name type="scientific">uncultured Caudovirales phage</name>
    <dbReference type="NCBI Taxonomy" id="2100421"/>
    <lineage>
        <taxon>Viruses</taxon>
        <taxon>Duplodnaviria</taxon>
        <taxon>Heunggongvirae</taxon>
        <taxon>Uroviricota</taxon>
        <taxon>Caudoviricetes</taxon>
        <taxon>Peduoviridae</taxon>
        <taxon>Maltschvirus</taxon>
        <taxon>Maltschvirus maltsch</taxon>
    </lineage>
</organism>
<evidence type="ECO:0000256" key="8">
    <source>
        <dbReference type="ARBA" id="ARBA00023317"/>
    </source>
</evidence>
<gene>
    <name evidence="9" type="ORF">UFOVP724_102</name>
</gene>
<dbReference type="Pfam" id="PF02675">
    <property type="entry name" value="AdoMet_dc"/>
    <property type="match status" value="1"/>
</dbReference>
<accession>A0A6J5NN91</accession>
<dbReference type="PANTHER" id="PTHR33866:SF2">
    <property type="entry name" value="S-ADENOSYLMETHIONINE DECARBOXYLASE PROENZYME"/>
    <property type="match status" value="1"/>
</dbReference>
<reference evidence="9" key="1">
    <citation type="submission" date="2020-04" db="EMBL/GenBank/DDBJ databases">
        <authorList>
            <person name="Chiriac C."/>
            <person name="Salcher M."/>
            <person name="Ghai R."/>
            <person name="Kavagutti S V."/>
        </authorList>
    </citation>
    <scope>NUCLEOTIDE SEQUENCE</scope>
</reference>
<keyword evidence="5" id="KW-0865">Zymogen</keyword>
<evidence type="ECO:0000256" key="4">
    <source>
        <dbReference type="ARBA" id="ARBA00023115"/>
    </source>
</evidence>
<evidence type="ECO:0000256" key="5">
    <source>
        <dbReference type="ARBA" id="ARBA00023145"/>
    </source>
</evidence>
<evidence type="ECO:0000256" key="7">
    <source>
        <dbReference type="ARBA" id="ARBA00023270"/>
    </source>
</evidence>
<sequence length="120" mass="13819">MLEHKHIIIRAEVKEPPSDVVLTAQWFKDLVQAIDMKILMGPHVTYLDKEGNRGLTGICVIETSHMAMHVWDECKPGLIELDVYSCKEFDPQIVLQALEQFKPTKVEHILLDRKDTIELL</sequence>
<evidence type="ECO:0000313" key="9">
    <source>
        <dbReference type="EMBL" id="CAB4160182.1"/>
    </source>
</evidence>
<keyword evidence="2" id="KW-0210">Decarboxylase</keyword>
<keyword evidence="4" id="KW-0620">Polyamine biosynthesis</keyword>
<dbReference type="GO" id="GO:0008295">
    <property type="term" value="P:spermidine biosynthetic process"/>
    <property type="evidence" value="ECO:0007669"/>
    <property type="project" value="InterPro"/>
</dbReference>
<keyword evidence="8" id="KW-0670">Pyruvate</keyword>
<dbReference type="InterPro" id="IPR003826">
    <property type="entry name" value="AdoMetDC_fam_prok"/>
</dbReference>
<dbReference type="Gene3D" id="3.60.90.10">
    <property type="entry name" value="S-adenosylmethionine decarboxylase"/>
    <property type="match status" value="1"/>
</dbReference>
<evidence type="ECO:0000256" key="2">
    <source>
        <dbReference type="ARBA" id="ARBA00022793"/>
    </source>
</evidence>
<keyword evidence="7" id="KW-0704">Schiff base</keyword>
<evidence type="ECO:0000256" key="6">
    <source>
        <dbReference type="ARBA" id="ARBA00023239"/>
    </source>
</evidence>
<protein>
    <submittedName>
        <fullName evidence="9">SpeD S-adenosylmethionine decarboxylase</fullName>
    </submittedName>
</protein>
<evidence type="ECO:0000256" key="1">
    <source>
        <dbReference type="ARBA" id="ARBA00001928"/>
    </source>
</evidence>
<proteinExistence type="predicted"/>
<evidence type="ECO:0000256" key="3">
    <source>
        <dbReference type="ARBA" id="ARBA00022813"/>
    </source>
</evidence>
<dbReference type="EMBL" id="LR796696">
    <property type="protein sequence ID" value="CAB4160182.1"/>
    <property type="molecule type" value="Genomic_DNA"/>
</dbReference>
<dbReference type="GO" id="GO:0004014">
    <property type="term" value="F:adenosylmethionine decarboxylase activity"/>
    <property type="evidence" value="ECO:0007669"/>
    <property type="project" value="InterPro"/>
</dbReference>
<keyword evidence="3" id="KW-0068">Autocatalytic cleavage</keyword>
<dbReference type="InterPro" id="IPR016067">
    <property type="entry name" value="S-AdoMet_deCO2ase_core"/>
</dbReference>
<name>A0A6J5NN91_9CAUD</name>
<comment type="cofactor">
    <cofactor evidence="1">
        <name>pyruvate</name>
        <dbReference type="ChEBI" id="CHEBI:15361"/>
    </cofactor>
</comment>